<evidence type="ECO:0000313" key="8">
    <source>
        <dbReference type="EMBL" id="KFJ05570.1"/>
    </source>
</evidence>
<evidence type="ECO:0000256" key="7">
    <source>
        <dbReference type="SAM" id="Phobius"/>
    </source>
</evidence>
<evidence type="ECO:0000256" key="5">
    <source>
        <dbReference type="ARBA" id="ARBA00023136"/>
    </source>
</evidence>
<sequence>MRQSVNQLGGVRVAAQRNVNVPVKLRPVLVAAAVFIALIITLLPIQASSAEVSFETWAAVAEEMNTQLTDGLNAYKSGNTSGAAADVKSAYNSVYVGANFSTVVRDTISADVQSSQQQQFRSLQELAYTTGNEDAFASQVAALTQELTDTATQLDANADLAAPDAYAKAQDEKIAQDRAKLDAAKKKNEGKGTRTWSQIASEMSDILDSAVAAYEQGDGSKGASLVNEAYYQYYEKLGFEKNVMNAISGNRVSQVEYQFKESRQAMNNGEPLAQAKQYIEDLKAMLAQDAQELDGGAAGNVNPLVSFATSAFGQAFLILLREGLEAVLVVAAIIAYLLKTGNKRMLKYIYLGVVAGLLASGVVAALFVWLFNGSSSQQEIFEGVVALIAMVMLLYTSNWMLSRSSITAWNSYIKNQTAAAVSRGGVLSLALLSFLAVFREGAETVMFYQAIFAMTSGSTAGIWGGFISAAVLLVIIFLLIRFTSVKIPIRPFFLVTSALMSLLVIVFAGGGVHALIEGDVVNGTYVNGVPTNDWIGLYPYAETIAAQIIAAIAVMVLMTMSLVKQSREAKISVAAQAEHDSAHSHQSEAAAAGKDANEVISDAAGDPQRSETGTSESQSTVSDAHQTSE</sequence>
<protein>
    <submittedName>
        <fullName evidence="8">High-affinity Fe2 /Pb2 permease</fullName>
    </submittedName>
</protein>
<feature type="transmembrane region" description="Helical" evidence="7">
    <location>
        <begin position="544"/>
        <end position="563"/>
    </location>
</feature>
<evidence type="ECO:0000256" key="3">
    <source>
        <dbReference type="ARBA" id="ARBA00022692"/>
    </source>
</evidence>
<dbReference type="GO" id="GO:0033573">
    <property type="term" value="C:high-affinity iron permease complex"/>
    <property type="evidence" value="ECO:0007669"/>
    <property type="project" value="InterPro"/>
</dbReference>
<feature type="region of interest" description="Disordered" evidence="6">
    <location>
        <begin position="574"/>
        <end position="629"/>
    </location>
</feature>
<name>A0A087ECR9_9BIFI</name>
<keyword evidence="5 7" id="KW-0472">Membrane</keyword>
<keyword evidence="4 7" id="KW-1133">Transmembrane helix</keyword>
<evidence type="ECO:0000256" key="4">
    <source>
        <dbReference type="ARBA" id="ARBA00022989"/>
    </source>
</evidence>
<proteinExistence type="inferred from homology"/>
<feature type="transmembrane region" description="Helical" evidence="7">
    <location>
        <begin position="350"/>
        <end position="371"/>
    </location>
</feature>
<evidence type="ECO:0000256" key="1">
    <source>
        <dbReference type="ARBA" id="ARBA00004141"/>
    </source>
</evidence>
<feature type="transmembrane region" description="Helical" evidence="7">
    <location>
        <begin position="458"/>
        <end position="480"/>
    </location>
</feature>
<dbReference type="InterPro" id="IPR004923">
    <property type="entry name" value="FTR1/Fip1/EfeU"/>
</dbReference>
<evidence type="ECO:0000313" key="9">
    <source>
        <dbReference type="Proteomes" id="UP000029080"/>
    </source>
</evidence>
<dbReference type="STRING" id="356829.BITS_0255"/>
<dbReference type="eggNOG" id="COG0672">
    <property type="taxonomic scope" value="Bacteria"/>
</dbReference>
<dbReference type="Pfam" id="PF03239">
    <property type="entry name" value="FTR1"/>
    <property type="match status" value="1"/>
</dbReference>
<evidence type="ECO:0000256" key="6">
    <source>
        <dbReference type="SAM" id="MobiDB-lite"/>
    </source>
</evidence>
<feature type="transmembrane region" description="Helical" evidence="7">
    <location>
        <begin position="492"/>
        <end position="516"/>
    </location>
</feature>
<feature type="transmembrane region" description="Helical" evidence="7">
    <location>
        <begin position="383"/>
        <end position="401"/>
    </location>
</feature>
<feature type="compositionally biased region" description="Basic and acidic residues" evidence="6">
    <location>
        <begin position="577"/>
        <end position="586"/>
    </location>
</feature>
<dbReference type="EMBL" id="JGZU01000015">
    <property type="protein sequence ID" value="KFJ05570.1"/>
    <property type="molecule type" value="Genomic_DNA"/>
</dbReference>
<feature type="compositionally biased region" description="Polar residues" evidence="6">
    <location>
        <begin position="610"/>
        <end position="629"/>
    </location>
</feature>
<evidence type="ECO:0000256" key="2">
    <source>
        <dbReference type="ARBA" id="ARBA00008333"/>
    </source>
</evidence>
<comment type="similarity">
    <text evidence="2">Belongs to the oxidase-dependent Fe transporter (OFeT) (TC 9.A.10.1) family.</text>
</comment>
<reference evidence="8 9" key="1">
    <citation type="submission" date="2014-03" db="EMBL/GenBank/DDBJ databases">
        <title>Genomics of Bifidobacteria.</title>
        <authorList>
            <person name="Ventura M."/>
            <person name="Milani C."/>
            <person name="Lugli G.A."/>
        </authorList>
    </citation>
    <scope>NUCLEOTIDE SEQUENCE [LARGE SCALE GENOMIC DNA]</scope>
    <source>
        <strain evidence="8 9">JCM 13495</strain>
    </source>
</reference>
<dbReference type="PANTHER" id="PTHR31632">
    <property type="entry name" value="IRON TRANSPORTER FTH1"/>
    <property type="match status" value="1"/>
</dbReference>
<feature type="transmembrane region" description="Helical" evidence="7">
    <location>
        <begin position="315"/>
        <end position="338"/>
    </location>
</feature>
<gene>
    <name evidence="8" type="ORF">BITS_0255</name>
</gene>
<keyword evidence="9" id="KW-1185">Reference proteome</keyword>
<comment type="caution">
    <text evidence="8">The sequence shown here is derived from an EMBL/GenBank/DDBJ whole genome shotgun (WGS) entry which is preliminary data.</text>
</comment>
<feature type="transmembrane region" description="Helical" evidence="7">
    <location>
        <begin position="27"/>
        <end position="45"/>
    </location>
</feature>
<feature type="transmembrane region" description="Helical" evidence="7">
    <location>
        <begin position="421"/>
        <end position="438"/>
    </location>
</feature>
<dbReference type="AlphaFoldDB" id="A0A087ECR9"/>
<dbReference type="GO" id="GO:0015093">
    <property type="term" value="F:ferrous iron transmembrane transporter activity"/>
    <property type="evidence" value="ECO:0007669"/>
    <property type="project" value="TreeGrafter"/>
</dbReference>
<organism evidence="8 9">
    <name type="scientific">Bifidobacterium tsurumiense</name>
    <dbReference type="NCBI Taxonomy" id="356829"/>
    <lineage>
        <taxon>Bacteria</taxon>
        <taxon>Bacillati</taxon>
        <taxon>Actinomycetota</taxon>
        <taxon>Actinomycetes</taxon>
        <taxon>Bifidobacteriales</taxon>
        <taxon>Bifidobacteriaceae</taxon>
        <taxon>Bifidobacterium</taxon>
    </lineage>
</organism>
<accession>A0A087ECR9</accession>
<dbReference type="Proteomes" id="UP000029080">
    <property type="component" value="Unassembled WGS sequence"/>
</dbReference>
<keyword evidence="3 7" id="KW-0812">Transmembrane</keyword>
<comment type="subcellular location">
    <subcellularLocation>
        <location evidence="1">Membrane</location>
        <topology evidence="1">Multi-pass membrane protein</topology>
    </subcellularLocation>
</comment>
<dbReference type="PANTHER" id="PTHR31632:SF2">
    <property type="entry name" value="PLASMA MEMBRANE IRON PERMEASE"/>
    <property type="match status" value="1"/>
</dbReference>